<dbReference type="InterPro" id="IPR028124">
    <property type="entry name" value="SMAP_dom"/>
</dbReference>
<dbReference type="PANTHER" id="PTHR22426:SF2">
    <property type="entry name" value="ARGININE_SERINE-RICH COILED-COIL PROTEIN 2"/>
    <property type="match status" value="1"/>
</dbReference>
<feature type="region of interest" description="Disordered" evidence="1">
    <location>
        <begin position="116"/>
        <end position="219"/>
    </location>
</feature>
<dbReference type="AlphaFoldDB" id="A0A9Q1CDR8"/>
<name>A0A9Q1CDR8_HOLLE</name>
<evidence type="ECO:0000313" key="4">
    <source>
        <dbReference type="Proteomes" id="UP001152320"/>
    </source>
</evidence>
<dbReference type="OrthoDB" id="1928974at2759"/>
<dbReference type="Pfam" id="PF15477">
    <property type="entry name" value="SMAP"/>
    <property type="match status" value="1"/>
</dbReference>
<feature type="compositionally biased region" description="Basic and acidic residues" evidence="1">
    <location>
        <begin position="166"/>
        <end position="178"/>
    </location>
</feature>
<gene>
    <name evidence="3" type="ORF">HOLleu_09672</name>
</gene>
<sequence length="219" mass="24234">MDSQERLARRLERAKKLMQEREKRLKEEKNKEDTLTPTQKEVAAIAAQLHAAANPVEMATAVQANVQAAATAAAAAMQAKVLAQTGIAVPSYYNPLAINPVQYAEQIKKRKLLWSKKEEAETPAPSSNKWESTKFESGSTQEKFRRLMGIKDGAEAGGSELSTQEQTERQNLMEKLDQEYQTARLQTHTQRGVGLGFASQVQHVTPQPEASKSPTKTDT</sequence>
<comment type="caution">
    <text evidence="3">The sequence shown here is derived from an EMBL/GenBank/DDBJ whole genome shotgun (WGS) entry which is preliminary data.</text>
</comment>
<feature type="compositionally biased region" description="Polar residues" evidence="1">
    <location>
        <begin position="199"/>
        <end position="219"/>
    </location>
</feature>
<feature type="domain" description="Small acidic protein-like" evidence="2">
    <location>
        <begin position="130"/>
        <end position="196"/>
    </location>
</feature>
<evidence type="ECO:0000259" key="2">
    <source>
        <dbReference type="Pfam" id="PF15477"/>
    </source>
</evidence>
<feature type="region of interest" description="Disordered" evidence="1">
    <location>
        <begin position="1"/>
        <end position="36"/>
    </location>
</feature>
<feature type="compositionally biased region" description="Basic and acidic residues" evidence="1">
    <location>
        <begin position="1"/>
        <end position="34"/>
    </location>
</feature>
<evidence type="ECO:0000256" key="1">
    <source>
        <dbReference type="SAM" id="MobiDB-lite"/>
    </source>
</evidence>
<protein>
    <submittedName>
        <fullName evidence="3">Arginine/serine-rich coiled-coil protein 2</fullName>
    </submittedName>
</protein>
<accession>A0A9Q1CDR8</accession>
<reference evidence="3" key="1">
    <citation type="submission" date="2021-10" db="EMBL/GenBank/DDBJ databases">
        <title>Tropical sea cucumber genome reveals ecological adaptation and Cuvierian tubules defense mechanism.</title>
        <authorList>
            <person name="Chen T."/>
        </authorList>
    </citation>
    <scope>NUCLEOTIDE SEQUENCE</scope>
    <source>
        <strain evidence="3">Nanhai2018</strain>
        <tissue evidence="3">Muscle</tissue>
    </source>
</reference>
<keyword evidence="4" id="KW-1185">Reference proteome</keyword>
<feature type="compositionally biased region" description="Polar residues" evidence="1">
    <location>
        <begin position="179"/>
        <end position="190"/>
    </location>
</feature>
<dbReference type="PANTHER" id="PTHR22426">
    <property type="entry name" value="ARGININE_SERINE-RICH COILED-COIL PROTEIN 2"/>
    <property type="match status" value="1"/>
</dbReference>
<dbReference type="EMBL" id="JAIZAY010000004">
    <property type="protein sequence ID" value="KAJ8042815.1"/>
    <property type="molecule type" value="Genomic_DNA"/>
</dbReference>
<evidence type="ECO:0000313" key="3">
    <source>
        <dbReference type="EMBL" id="KAJ8042815.1"/>
    </source>
</evidence>
<dbReference type="Proteomes" id="UP001152320">
    <property type="component" value="Chromosome 4"/>
</dbReference>
<feature type="compositionally biased region" description="Polar residues" evidence="1">
    <location>
        <begin position="124"/>
        <end position="141"/>
    </location>
</feature>
<organism evidence="3 4">
    <name type="scientific">Holothuria leucospilota</name>
    <name type="common">Black long sea cucumber</name>
    <name type="synonym">Mertensiothuria leucospilota</name>
    <dbReference type="NCBI Taxonomy" id="206669"/>
    <lineage>
        <taxon>Eukaryota</taxon>
        <taxon>Metazoa</taxon>
        <taxon>Echinodermata</taxon>
        <taxon>Eleutherozoa</taxon>
        <taxon>Echinozoa</taxon>
        <taxon>Holothuroidea</taxon>
        <taxon>Aspidochirotacea</taxon>
        <taxon>Aspidochirotida</taxon>
        <taxon>Holothuriidae</taxon>
        <taxon>Holothuria</taxon>
    </lineage>
</organism>
<proteinExistence type="predicted"/>